<dbReference type="InterPro" id="IPR017896">
    <property type="entry name" value="4Fe4S_Fe-S-bd"/>
</dbReference>
<name>A0A150HRG9_9GAMM</name>
<sequence>MALMITTACINCDMCLPECPNEAIYEGAKVYEIDPQRCTECVGFYESPTCIAVCPINCIDPDPNFLESKDTLLIKFKNLNLYNN</sequence>
<keyword evidence="1" id="KW-0479">Metal-binding</keyword>
<evidence type="ECO:0000256" key="1">
    <source>
        <dbReference type="ARBA" id="ARBA00022723"/>
    </source>
</evidence>
<proteinExistence type="predicted"/>
<feature type="domain" description="4Fe-4S ferredoxin-type" evidence="4">
    <location>
        <begin position="1"/>
        <end position="28"/>
    </location>
</feature>
<dbReference type="PROSITE" id="PS00198">
    <property type="entry name" value="4FE4S_FER_1"/>
    <property type="match status" value="1"/>
</dbReference>
<dbReference type="SUPFAM" id="SSF54862">
    <property type="entry name" value="4Fe-4S ferredoxins"/>
    <property type="match status" value="1"/>
</dbReference>
<evidence type="ECO:0000256" key="3">
    <source>
        <dbReference type="ARBA" id="ARBA00023014"/>
    </source>
</evidence>
<evidence type="ECO:0000256" key="2">
    <source>
        <dbReference type="ARBA" id="ARBA00023004"/>
    </source>
</evidence>
<dbReference type="Gene3D" id="3.30.70.20">
    <property type="match status" value="1"/>
</dbReference>
<keyword evidence="3" id="KW-0411">Iron-sulfur</keyword>
<protein>
    <submittedName>
        <fullName evidence="5">Putative ferredoxin-like protein</fullName>
    </submittedName>
</protein>
<dbReference type="EMBL" id="JRHX01000076">
    <property type="protein sequence ID" value="KXZ69286.1"/>
    <property type="molecule type" value="Genomic_DNA"/>
</dbReference>
<feature type="domain" description="4Fe-4S ferredoxin-type" evidence="4">
    <location>
        <begin position="29"/>
        <end position="64"/>
    </location>
</feature>
<dbReference type="AlphaFoldDB" id="A0A150HRG9"/>
<evidence type="ECO:0000313" key="5">
    <source>
        <dbReference type="EMBL" id="KXZ69286.1"/>
    </source>
</evidence>
<dbReference type="GO" id="GO:0051536">
    <property type="term" value="F:iron-sulfur cluster binding"/>
    <property type="evidence" value="ECO:0007669"/>
    <property type="project" value="UniProtKB-KW"/>
</dbReference>
<comment type="caution">
    <text evidence="5">The sequence shown here is derived from an EMBL/GenBank/DDBJ whole genome shotgun (WGS) entry which is preliminary data.</text>
</comment>
<dbReference type="Pfam" id="PF00037">
    <property type="entry name" value="Fer4"/>
    <property type="match status" value="1"/>
</dbReference>
<dbReference type="NCBIfam" id="NF033683">
    <property type="entry name" value="di_4Fe-4S_YfhL"/>
    <property type="match status" value="1"/>
</dbReference>
<dbReference type="InterPro" id="IPR017900">
    <property type="entry name" value="4Fe4S_Fe_S_CS"/>
</dbReference>
<evidence type="ECO:0000313" key="6">
    <source>
        <dbReference type="Proteomes" id="UP000075544"/>
    </source>
</evidence>
<organism evidence="5 6">
    <name type="scientific">Acinetobacter venetianus</name>
    <dbReference type="NCBI Taxonomy" id="52133"/>
    <lineage>
        <taxon>Bacteria</taxon>
        <taxon>Pseudomonadati</taxon>
        <taxon>Pseudomonadota</taxon>
        <taxon>Gammaproteobacteria</taxon>
        <taxon>Moraxellales</taxon>
        <taxon>Moraxellaceae</taxon>
        <taxon>Acinetobacter</taxon>
    </lineage>
</organism>
<dbReference type="InterPro" id="IPR047927">
    <property type="entry name" value="YfhL-like"/>
</dbReference>
<dbReference type="Proteomes" id="UP000075544">
    <property type="component" value="Unassembled WGS sequence"/>
</dbReference>
<dbReference type="PROSITE" id="PS51379">
    <property type="entry name" value="4FE4S_FER_2"/>
    <property type="match status" value="2"/>
</dbReference>
<reference evidence="5 6" key="1">
    <citation type="journal article" date="2016" name="Sci. Rep.">
        <title>Genomic and phenotypic characterization of the species Acinetobacter venetianus.</title>
        <authorList>
            <person name="Fondi M."/>
            <person name="Maida I."/>
            <person name="Perrin E."/>
            <person name="Orlandini V."/>
            <person name="La Torre L."/>
            <person name="Bosi E."/>
            <person name="Negroni A."/>
            <person name="Zanaroli G."/>
            <person name="Fava F."/>
            <person name="Decorosi F."/>
            <person name="Giovannetti L."/>
            <person name="Viti C."/>
            <person name="Vaneechoutte M."/>
            <person name="Dijkshoorn L."/>
            <person name="Fani R."/>
        </authorList>
    </citation>
    <scope>NUCLEOTIDE SEQUENCE [LARGE SCALE GENOMIC DNA]</scope>
    <source>
        <strain evidence="5 6">LUH13518</strain>
    </source>
</reference>
<gene>
    <name evidence="5" type="ORF">AVENLUH13518_02590</name>
</gene>
<accession>A0A150HRG9</accession>
<dbReference type="RefSeq" id="WP_081106331.1">
    <property type="nucleotide sequence ID" value="NZ_JRHX01000076.1"/>
</dbReference>
<keyword evidence="2" id="KW-0408">Iron</keyword>
<dbReference type="PATRIC" id="fig|52133.19.peg.2621"/>
<evidence type="ECO:0000259" key="4">
    <source>
        <dbReference type="PROSITE" id="PS51379"/>
    </source>
</evidence>
<dbReference type="GO" id="GO:0046872">
    <property type="term" value="F:metal ion binding"/>
    <property type="evidence" value="ECO:0007669"/>
    <property type="project" value="UniProtKB-KW"/>
</dbReference>